<dbReference type="Proteomes" id="UP000193964">
    <property type="component" value="Unassembled WGS sequence"/>
</dbReference>
<dbReference type="EMBL" id="LQQA01000029">
    <property type="protein sequence ID" value="ORX12403.1"/>
    <property type="molecule type" value="Genomic_DNA"/>
</dbReference>
<organism evidence="1 2">
    <name type="scientific">Mycolicibacterium wolinskyi</name>
    <dbReference type="NCBI Taxonomy" id="59750"/>
    <lineage>
        <taxon>Bacteria</taxon>
        <taxon>Bacillati</taxon>
        <taxon>Actinomycetota</taxon>
        <taxon>Actinomycetes</taxon>
        <taxon>Mycobacteriales</taxon>
        <taxon>Mycobacteriaceae</taxon>
        <taxon>Mycolicibacterium</taxon>
    </lineage>
</organism>
<evidence type="ECO:0000313" key="2">
    <source>
        <dbReference type="Proteomes" id="UP000193964"/>
    </source>
</evidence>
<dbReference type="RefSeq" id="WP_133060205.1">
    <property type="nucleotide sequence ID" value="NZ_JACKUA010000030.1"/>
</dbReference>
<proteinExistence type="predicted"/>
<accession>A0A1X2F1T6</accession>
<dbReference type="SUPFAM" id="SSF48498">
    <property type="entry name" value="Tetracyclin repressor-like, C-terminal domain"/>
    <property type="match status" value="1"/>
</dbReference>
<gene>
    <name evidence="1" type="ORF">AWC31_30910</name>
</gene>
<dbReference type="OrthoDB" id="9806334at2"/>
<comment type="caution">
    <text evidence="1">The sequence shown here is derived from an EMBL/GenBank/DDBJ whole genome shotgun (WGS) entry which is preliminary data.</text>
</comment>
<dbReference type="Gene3D" id="1.10.357.10">
    <property type="entry name" value="Tetracycline Repressor, domain 2"/>
    <property type="match status" value="1"/>
</dbReference>
<evidence type="ECO:0000313" key="1">
    <source>
        <dbReference type="EMBL" id="ORX12403.1"/>
    </source>
</evidence>
<reference evidence="1 2" key="1">
    <citation type="submission" date="2016-01" db="EMBL/GenBank/DDBJ databases">
        <title>The new phylogeny of the genus Mycobacterium.</title>
        <authorList>
            <person name="Tarcisio F."/>
            <person name="Conor M."/>
            <person name="Antonella G."/>
            <person name="Elisabetta G."/>
            <person name="Giulia F.S."/>
            <person name="Sara T."/>
            <person name="Anna F."/>
            <person name="Clotilde B."/>
            <person name="Roberto B."/>
            <person name="Veronica D.S."/>
            <person name="Fabio R."/>
            <person name="Monica P."/>
            <person name="Olivier J."/>
            <person name="Enrico T."/>
            <person name="Nicola S."/>
        </authorList>
    </citation>
    <scope>NUCLEOTIDE SEQUENCE [LARGE SCALE GENOMIC DNA]</scope>
    <source>
        <strain evidence="1 2">ATCC 700010</strain>
    </source>
</reference>
<dbReference type="InterPro" id="IPR036271">
    <property type="entry name" value="Tet_transcr_reg_TetR-rel_C_sf"/>
</dbReference>
<sequence length="74" mass="7571">MDISDGLTDKSIRPETNPTVTAVAIIGLLRGTAMMAFSTARDIAVDELASDVARGVGRRLAAQPGRAGGPESSS</sequence>
<name>A0A1X2F1T6_9MYCO</name>
<evidence type="ECO:0008006" key="3">
    <source>
        <dbReference type="Google" id="ProtNLM"/>
    </source>
</evidence>
<protein>
    <recommendedName>
        <fullName evidence="3">TetR family transcriptional regulator</fullName>
    </recommendedName>
</protein>
<dbReference type="AlphaFoldDB" id="A0A1X2F1T6"/>